<proteinExistence type="predicted"/>
<accession>A0A9J5W5D1</accession>
<dbReference type="OrthoDB" id="1304639at2759"/>
<sequence length="106" mass="12267">MEKMQSQQSEDNNQSIDAFATVMGHEHLGCLILYGRGVTKTTLKRKAHSEPYLSANDKMTQKQMEELEDASEDGGKIRRIKVTIHREVTYDILGRLNHMYHELQFD</sequence>
<organism evidence="2 3">
    <name type="scientific">Solanum commersonii</name>
    <name type="common">Commerson's wild potato</name>
    <name type="synonym">Commerson's nightshade</name>
    <dbReference type="NCBI Taxonomy" id="4109"/>
    <lineage>
        <taxon>Eukaryota</taxon>
        <taxon>Viridiplantae</taxon>
        <taxon>Streptophyta</taxon>
        <taxon>Embryophyta</taxon>
        <taxon>Tracheophyta</taxon>
        <taxon>Spermatophyta</taxon>
        <taxon>Magnoliopsida</taxon>
        <taxon>eudicotyledons</taxon>
        <taxon>Gunneridae</taxon>
        <taxon>Pentapetalae</taxon>
        <taxon>asterids</taxon>
        <taxon>lamiids</taxon>
        <taxon>Solanales</taxon>
        <taxon>Solanaceae</taxon>
        <taxon>Solanoideae</taxon>
        <taxon>Solaneae</taxon>
        <taxon>Solanum</taxon>
    </lineage>
</organism>
<evidence type="ECO:0000256" key="1">
    <source>
        <dbReference type="SAM" id="MobiDB-lite"/>
    </source>
</evidence>
<feature type="region of interest" description="Disordered" evidence="1">
    <location>
        <begin position="49"/>
        <end position="72"/>
    </location>
</feature>
<reference evidence="2 3" key="1">
    <citation type="submission" date="2020-09" db="EMBL/GenBank/DDBJ databases">
        <title>De no assembly of potato wild relative species, Solanum commersonii.</title>
        <authorList>
            <person name="Cho K."/>
        </authorList>
    </citation>
    <scope>NUCLEOTIDE SEQUENCE [LARGE SCALE GENOMIC DNA]</scope>
    <source>
        <strain evidence="2">LZ3.2</strain>
        <tissue evidence="2">Leaf</tissue>
    </source>
</reference>
<protein>
    <submittedName>
        <fullName evidence="2">Uncharacterized protein</fullName>
    </submittedName>
</protein>
<dbReference type="Proteomes" id="UP000824120">
    <property type="component" value="Chromosome 12"/>
</dbReference>
<evidence type="ECO:0000313" key="2">
    <source>
        <dbReference type="EMBL" id="KAG5570781.1"/>
    </source>
</evidence>
<dbReference type="EMBL" id="JACXVP010000012">
    <property type="protein sequence ID" value="KAG5570781.1"/>
    <property type="molecule type" value="Genomic_DNA"/>
</dbReference>
<name>A0A9J5W5D1_SOLCO</name>
<comment type="caution">
    <text evidence="2">The sequence shown here is derived from an EMBL/GenBank/DDBJ whole genome shotgun (WGS) entry which is preliminary data.</text>
</comment>
<dbReference type="AlphaFoldDB" id="A0A9J5W5D1"/>
<evidence type="ECO:0000313" key="3">
    <source>
        <dbReference type="Proteomes" id="UP000824120"/>
    </source>
</evidence>
<keyword evidence="3" id="KW-1185">Reference proteome</keyword>
<gene>
    <name evidence="2" type="ORF">H5410_060547</name>
</gene>